<proteinExistence type="predicted"/>
<evidence type="ECO:0000313" key="3">
    <source>
        <dbReference type="Proteomes" id="UP000007110"/>
    </source>
</evidence>
<name>A0A7M7NZJ8_STRPU</name>
<reference evidence="3" key="1">
    <citation type="submission" date="2015-02" db="EMBL/GenBank/DDBJ databases">
        <title>Genome sequencing for Strongylocentrotus purpuratus.</title>
        <authorList>
            <person name="Murali S."/>
            <person name="Liu Y."/>
            <person name="Vee V."/>
            <person name="English A."/>
            <person name="Wang M."/>
            <person name="Skinner E."/>
            <person name="Han Y."/>
            <person name="Muzny D.M."/>
            <person name="Worley K.C."/>
            <person name="Gibbs R.A."/>
        </authorList>
    </citation>
    <scope>NUCLEOTIDE SEQUENCE</scope>
</reference>
<dbReference type="EnsemblMetazoa" id="XM_030988024">
    <property type="protein sequence ID" value="XP_030843884"/>
    <property type="gene ID" value="LOC115924970"/>
</dbReference>
<feature type="region of interest" description="Disordered" evidence="1">
    <location>
        <begin position="157"/>
        <end position="182"/>
    </location>
</feature>
<dbReference type="RefSeq" id="XP_030843884.1">
    <property type="nucleotide sequence ID" value="XM_030988024.1"/>
</dbReference>
<dbReference type="Proteomes" id="UP000007110">
    <property type="component" value="Unassembled WGS sequence"/>
</dbReference>
<dbReference type="GeneID" id="115924970"/>
<dbReference type="AlphaFoldDB" id="A0A7M7NZJ8"/>
<dbReference type="InParanoid" id="A0A7M7NZJ8"/>
<evidence type="ECO:0000313" key="2">
    <source>
        <dbReference type="EnsemblMetazoa" id="XP_030843884"/>
    </source>
</evidence>
<dbReference type="KEGG" id="spu:115924970"/>
<reference evidence="2" key="2">
    <citation type="submission" date="2021-01" db="UniProtKB">
        <authorList>
            <consortium name="EnsemblMetazoa"/>
        </authorList>
    </citation>
    <scope>IDENTIFICATION</scope>
</reference>
<protein>
    <submittedName>
        <fullName evidence="2">Uncharacterized protein</fullName>
    </submittedName>
</protein>
<accession>A0A7M7NZJ8</accession>
<evidence type="ECO:0000256" key="1">
    <source>
        <dbReference type="SAM" id="MobiDB-lite"/>
    </source>
</evidence>
<keyword evidence="3" id="KW-1185">Reference proteome</keyword>
<sequence length="182" mass="20922">MVIALQSCGEMFDSVEKLSIYISHKSGLDFIQSIHGFQGVTELSIVGRPSLMPYPVKDEPSTMFKHLVRVFPQLIKLTFKIPLGNATLKQILESLRETRVLRELKSVRFFQASWEANTVGRDELLSLRDKINNEKVFRVEVEYRPVDSYDYFDISYSDEESDETPEEELGDLNLSDYEEGGD</sequence>
<organism evidence="2 3">
    <name type="scientific">Strongylocentrotus purpuratus</name>
    <name type="common">Purple sea urchin</name>
    <dbReference type="NCBI Taxonomy" id="7668"/>
    <lineage>
        <taxon>Eukaryota</taxon>
        <taxon>Metazoa</taxon>
        <taxon>Echinodermata</taxon>
        <taxon>Eleutherozoa</taxon>
        <taxon>Echinozoa</taxon>
        <taxon>Echinoidea</taxon>
        <taxon>Euechinoidea</taxon>
        <taxon>Echinacea</taxon>
        <taxon>Camarodonta</taxon>
        <taxon>Echinidea</taxon>
        <taxon>Strongylocentrotidae</taxon>
        <taxon>Strongylocentrotus</taxon>
    </lineage>
</organism>